<gene>
    <name evidence="1" type="ORF">CFOL_v3_11228</name>
</gene>
<protein>
    <submittedName>
        <fullName evidence="1">Uncharacterized protein</fullName>
    </submittedName>
</protein>
<evidence type="ECO:0000313" key="1">
    <source>
        <dbReference type="EMBL" id="GAV67723.1"/>
    </source>
</evidence>
<name>A0A1Q3BIZ9_CEPFO</name>
<proteinExistence type="predicted"/>
<dbReference type="EMBL" id="BDDD01000583">
    <property type="protein sequence ID" value="GAV67723.1"/>
    <property type="molecule type" value="Genomic_DNA"/>
</dbReference>
<feature type="non-terminal residue" evidence="1">
    <location>
        <position position="1"/>
    </location>
</feature>
<sequence>PYPLNGYMVMV</sequence>
<evidence type="ECO:0000313" key="2">
    <source>
        <dbReference type="Proteomes" id="UP000187406"/>
    </source>
</evidence>
<organism evidence="1 2">
    <name type="scientific">Cephalotus follicularis</name>
    <name type="common">Albany pitcher plant</name>
    <dbReference type="NCBI Taxonomy" id="3775"/>
    <lineage>
        <taxon>Eukaryota</taxon>
        <taxon>Viridiplantae</taxon>
        <taxon>Streptophyta</taxon>
        <taxon>Embryophyta</taxon>
        <taxon>Tracheophyta</taxon>
        <taxon>Spermatophyta</taxon>
        <taxon>Magnoliopsida</taxon>
        <taxon>eudicotyledons</taxon>
        <taxon>Gunneridae</taxon>
        <taxon>Pentapetalae</taxon>
        <taxon>rosids</taxon>
        <taxon>fabids</taxon>
        <taxon>Oxalidales</taxon>
        <taxon>Cephalotaceae</taxon>
        <taxon>Cephalotus</taxon>
    </lineage>
</organism>
<dbReference type="Proteomes" id="UP000187406">
    <property type="component" value="Unassembled WGS sequence"/>
</dbReference>
<reference evidence="2" key="1">
    <citation type="submission" date="2016-04" db="EMBL/GenBank/DDBJ databases">
        <title>Cephalotus genome sequencing.</title>
        <authorList>
            <person name="Fukushima K."/>
            <person name="Hasebe M."/>
            <person name="Fang X."/>
        </authorList>
    </citation>
    <scope>NUCLEOTIDE SEQUENCE [LARGE SCALE GENOMIC DNA]</scope>
    <source>
        <strain evidence="2">cv. St1</strain>
    </source>
</reference>
<accession>A0A1Q3BIZ9</accession>
<comment type="caution">
    <text evidence="1">The sequence shown here is derived from an EMBL/GenBank/DDBJ whole genome shotgun (WGS) entry which is preliminary data.</text>
</comment>
<keyword evidence="2" id="KW-1185">Reference proteome</keyword>